<evidence type="ECO:0000313" key="3">
    <source>
        <dbReference type="EMBL" id="KAL3663426.1"/>
    </source>
</evidence>
<dbReference type="Gene3D" id="3.40.50.720">
    <property type="entry name" value="NAD(P)-binding Rossmann-like Domain"/>
    <property type="match status" value="1"/>
</dbReference>
<dbReference type="Pfam" id="PF00106">
    <property type="entry name" value="adh_short"/>
    <property type="match status" value="1"/>
</dbReference>
<evidence type="ECO:0008006" key="5">
    <source>
        <dbReference type="Google" id="ProtNLM"/>
    </source>
</evidence>
<keyword evidence="2" id="KW-0560">Oxidoreductase</keyword>
<dbReference type="PANTHER" id="PTHR43544:SF7">
    <property type="entry name" value="NADB-LER2"/>
    <property type="match status" value="1"/>
</dbReference>
<organism evidence="3 4">
    <name type="scientific">Phytophthora oleae</name>
    <dbReference type="NCBI Taxonomy" id="2107226"/>
    <lineage>
        <taxon>Eukaryota</taxon>
        <taxon>Sar</taxon>
        <taxon>Stramenopiles</taxon>
        <taxon>Oomycota</taxon>
        <taxon>Peronosporomycetes</taxon>
        <taxon>Peronosporales</taxon>
        <taxon>Peronosporaceae</taxon>
        <taxon>Phytophthora</taxon>
    </lineage>
</organism>
<dbReference type="SUPFAM" id="SSF51735">
    <property type="entry name" value="NAD(P)-binding Rossmann-fold domains"/>
    <property type="match status" value="1"/>
</dbReference>
<name>A0ABD3FAI1_9STRA</name>
<dbReference type="EMBL" id="JBIMZQ010000028">
    <property type="protein sequence ID" value="KAL3663426.1"/>
    <property type="molecule type" value="Genomic_DNA"/>
</dbReference>
<keyword evidence="4" id="KW-1185">Reference proteome</keyword>
<dbReference type="AlphaFoldDB" id="A0ABD3FAI1"/>
<protein>
    <recommendedName>
        <fullName evidence="5">Short chain dehydrogenase</fullName>
    </recommendedName>
</protein>
<sequence length="230" mass="24822">MPIKTVLITGSNRGLGLAFAKYYTKAGWNVIATTRKDSNSQHLEALSPFKTLIIDVQDESTALKAAKQLTGIPIDLVINNAGIYTGGDSMKSTSKENMMREFEVHAVGPLLVTRALLPNLRLAAKGKYNCAHVVQMSTIYASIESGGGPIAYCTSKAALHMVNHIMANELERDNIAVIVLDPGMVYTNMPLSSYEGEAAKTVAEMATVIENATLEDTGKLIDYDGTVLPW</sequence>
<dbReference type="InterPro" id="IPR036291">
    <property type="entry name" value="NAD(P)-bd_dom_sf"/>
</dbReference>
<comment type="caution">
    <text evidence="3">The sequence shown here is derived from an EMBL/GenBank/DDBJ whole genome shotgun (WGS) entry which is preliminary data.</text>
</comment>
<keyword evidence="1" id="KW-0521">NADP</keyword>
<dbReference type="InterPro" id="IPR002347">
    <property type="entry name" value="SDR_fam"/>
</dbReference>
<dbReference type="PRINTS" id="PR00081">
    <property type="entry name" value="GDHRDH"/>
</dbReference>
<gene>
    <name evidence="3" type="ORF">V7S43_011831</name>
</gene>
<dbReference type="Proteomes" id="UP001632037">
    <property type="component" value="Unassembled WGS sequence"/>
</dbReference>
<proteinExistence type="predicted"/>
<reference evidence="3 4" key="1">
    <citation type="submission" date="2024-09" db="EMBL/GenBank/DDBJ databases">
        <title>Genome sequencing and assembly of Phytophthora oleae, isolate VK10A, causative agent of rot of olive drupes.</title>
        <authorList>
            <person name="Conti Taguali S."/>
            <person name="Riolo M."/>
            <person name="La Spada F."/>
            <person name="Cacciola S.O."/>
            <person name="Dionisio G."/>
        </authorList>
    </citation>
    <scope>NUCLEOTIDE SEQUENCE [LARGE SCALE GENOMIC DNA]</scope>
    <source>
        <strain evidence="3 4">VK10A</strain>
    </source>
</reference>
<dbReference type="InterPro" id="IPR051468">
    <property type="entry name" value="Fungal_SecMetab_SDRs"/>
</dbReference>
<dbReference type="PANTHER" id="PTHR43544">
    <property type="entry name" value="SHORT-CHAIN DEHYDROGENASE/REDUCTASE"/>
    <property type="match status" value="1"/>
</dbReference>
<evidence type="ECO:0000256" key="1">
    <source>
        <dbReference type="ARBA" id="ARBA00022857"/>
    </source>
</evidence>
<evidence type="ECO:0000313" key="4">
    <source>
        <dbReference type="Proteomes" id="UP001632037"/>
    </source>
</evidence>
<dbReference type="GO" id="GO:0016491">
    <property type="term" value="F:oxidoreductase activity"/>
    <property type="evidence" value="ECO:0007669"/>
    <property type="project" value="UniProtKB-KW"/>
</dbReference>
<accession>A0ABD3FAI1</accession>
<evidence type="ECO:0000256" key="2">
    <source>
        <dbReference type="ARBA" id="ARBA00023002"/>
    </source>
</evidence>